<organism evidence="2 3">
    <name type="scientific">Mesorhabditis belari</name>
    <dbReference type="NCBI Taxonomy" id="2138241"/>
    <lineage>
        <taxon>Eukaryota</taxon>
        <taxon>Metazoa</taxon>
        <taxon>Ecdysozoa</taxon>
        <taxon>Nematoda</taxon>
        <taxon>Chromadorea</taxon>
        <taxon>Rhabditida</taxon>
        <taxon>Rhabditina</taxon>
        <taxon>Rhabditomorpha</taxon>
        <taxon>Rhabditoidea</taxon>
        <taxon>Rhabditidae</taxon>
        <taxon>Mesorhabditinae</taxon>
        <taxon>Mesorhabditis</taxon>
    </lineage>
</organism>
<feature type="region of interest" description="Disordered" evidence="1">
    <location>
        <begin position="132"/>
        <end position="151"/>
    </location>
</feature>
<evidence type="ECO:0000313" key="2">
    <source>
        <dbReference type="Proteomes" id="UP000887575"/>
    </source>
</evidence>
<proteinExistence type="predicted"/>
<evidence type="ECO:0000256" key="1">
    <source>
        <dbReference type="SAM" id="MobiDB-lite"/>
    </source>
</evidence>
<dbReference type="WBParaSite" id="MBELARI_LOCUS18725">
    <property type="protein sequence ID" value="MBELARI_LOCUS18725"/>
    <property type="gene ID" value="MBELARI_LOCUS18725"/>
</dbReference>
<dbReference type="Proteomes" id="UP000887575">
    <property type="component" value="Unassembled WGS sequence"/>
</dbReference>
<accession>A0AAF3EX60</accession>
<protein>
    <submittedName>
        <fullName evidence="3">Uncharacterized protein</fullName>
    </submittedName>
</protein>
<evidence type="ECO:0000313" key="3">
    <source>
        <dbReference type="WBParaSite" id="MBELARI_LOCUS18725"/>
    </source>
</evidence>
<sequence length="151" mass="16551">MFVPSLQSCLSLLHSASNQQSSKLLQDARHCISEFFQNELNLLEPYLVDIDMYCLGKRPRYGQRAPPSSSEERSSPEVFIDVVKPSSNLQQDVLLSSCRNSLPATPLNDSGFCSSIGSTACSPDGTHRLTGAIPDIDSDCSPPKMRRLSSE</sequence>
<reference evidence="3" key="1">
    <citation type="submission" date="2024-02" db="UniProtKB">
        <authorList>
            <consortium name="WormBaseParasite"/>
        </authorList>
    </citation>
    <scope>IDENTIFICATION</scope>
</reference>
<keyword evidence="2" id="KW-1185">Reference proteome</keyword>
<name>A0AAF3EX60_9BILA</name>
<dbReference type="AlphaFoldDB" id="A0AAF3EX60"/>